<feature type="transmembrane region" description="Helical" evidence="6">
    <location>
        <begin position="260"/>
        <end position="278"/>
    </location>
</feature>
<evidence type="ECO:0000313" key="10">
    <source>
        <dbReference type="EMBL" id="TDT86585.1"/>
    </source>
</evidence>
<comment type="subcellular location">
    <subcellularLocation>
        <location evidence="1">Membrane</location>
        <topology evidence="1">Multi-pass membrane protein</topology>
    </subcellularLocation>
</comment>
<proteinExistence type="predicted"/>
<dbReference type="KEGG" id="dej:AWY79_14390"/>
<evidence type="ECO:0000259" key="8">
    <source>
        <dbReference type="Pfam" id="PF13717"/>
    </source>
</evidence>
<reference evidence="9 11" key="1">
    <citation type="journal article" date="2016" name="Front. Microbiol.">
        <title>Genome Sequence of the Piezophilic, Mesophilic Sulfate-Reducing Bacterium Desulfovibrio indicus J2T.</title>
        <authorList>
            <person name="Cao J."/>
            <person name="Maignien L."/>
            <person name="Shao Z."/>
            <person name="Alain K."/>
            <person name="Jebbar M."/>
        </authorList>
    </citation>
    <scope>NUCLEOTIDE SEQUENCE [LARGE SCALE GENOMIC DNA]</scope>
    <source>
        <strain evidence="9 11">J2</strain>
    </source>
</reference>
<feature type="compositionally biased region" description="Pro residues" evidence="5">
    <location>
        <begin position="53"/>
        <end position="67"/>
    </location>
</feature>
<evidence type="ECO:0000313" key="12">
    <source>
        <dbReference type="Proteomes" id="UP000295506"/>
    </source>
</evidence>
<feature type="region of interest" description="Disordered" evidence="5">
    <location>
        <begin position="40"/>
        <end position="217"/>
    </location>
</feature>
<feature type="transmembrane region" description="Helical" evidence="6">
    <location>
        <begin position="309"/>
        <end position="330"/>
    </location>
</feature>
<dbReference type="InterPro" id="IPR011723">
    <property type="entry name" value="Znf/thioredoxin_put"/>
</dbReference>
<evidence type="ECO:0000313" key="11">
    <source>
        <dbReference type="Proteomes" id="UP000055611"/>
    </source>
</evidence>
<dbReference type="Proteomes" id="UP000055611">
    <property type="component" value="Chromosome"/>
</dbReference>
<keyword evidence="2 6" id="KW-0812">Transmembrane</keyword>
<dbReference type="GO" id="GO:0016020">
    <property type="term" value="C:membrane"/>
    <property type="evidence" value="ECO:0007669"/>
    <property type="project" value="UniProtKB-SubCell"/>
</dbReference>
<feature type="transmembrane region" description="Helical" evidence="6">
    <location>
        <begin position="367"/>
        <end position="386"/>
    </location>
</feature>
<evidence type="ECO:0000259" key="7">
    <source>
        <dbReference type="Pfam" id="PF04893"/>
    </source>
</evidence>
<evidence type="ECO:0000256" key="4">
    <source>
        <dbReference type="ARBA" id="ARBA00023136"/>
    </source>
</evidence>
<evidence type="ECO:0000256" key="1">
    <source>
        <dbReference type="ARBA" id="ARBA00004141"/>
    </source>
</evidence>
<feature type="compositionally biased region" description="Basic and acidic residues" evidence="5">
    <location>
        <begin position="163"/>
        <end position="173"/>
    </location>
</feature>
<dbReference type="EMBL" id="CP014206">
    <property type="protein sequence ID" value="AMK12215.1"/>
    <property type="molecule type" value="Genomic_DNA"/>
</dbReference>
<accession>A0A126QRV6</accession>
<organism evidence="10 12">
    <name type="scientific">Pseudodesulfovibrio indicus</name>
    <dbReference type="NCBI Taxonomy" id="1716143"/>
    <lineage>
        <taxon>Bacteria</taxon>
        <taxon>Pseudomonadati</taxon>
        <taxon>Thermodesulfobacteriota</taxon>
        <taxon>Desulfovibrionia</taxon>
        <taxon>Desulfovibrionales</taxon>
        <taxon>Desulfovibrionaceae</taxon>
    </lineage>
</organism>
<dbReference type="NCBIfam" id="TIGR02098">
    <property type="entry name" value="MJ0042_CXXC"/>
    <property type="match status" value="1"/>
</dbReference>
<keyword evidence="4 6" id="KW-0472">Membrane</keyword>
<gene>
    <name evidence="9" type="ORF">AWY79_14390</name>
    <name evidence="10" type="ORF">EDC59_11294</name>
</gene>
<dbReference type="EMBL" id="SOBK01000012">
    <property type="protein sequence ID" value="TDT86585.1"/>
    <property type="molecule type" value="Genomic_DNA"/>
</dbReference>
<dbReference type="Pfam" id="PF04893">
    <property type="entry name" value="Yip1"/>
    <property type="match status" value="1"/>
</dbReference>
<keyword evidence="3 6" id="KW-1133">Transmembrane helix</keyword>
<evidence type="ECO:0000313" key="9">
    <source>
        <dbReference type="EMBL" id="AMK12215.1"/>
    </source>
</evidence>
<dbReference type="AlphaFoldDB" id="A0A126QRV6"/>
<feature type="transmembrane region" description="Helical" evidence="6">
    <location>
        <begin position="342"/>
        <end position="361"/>
    </location>
</feature>
<keyword evidence="11" id="KW-1185">Reference proteome</keyword>
<feature type="domain" description="Zinc finger/thioredoxin putative" evidence="8">
    <location>
        <begin position="1"/>
        <end position="36"/>
    </location>
</feature>
<feature type="transmembrane region" description="Helical" evidence="6">
    <location>
        <begin position="228"/>
        <end position="248"/>
    </location>
</feature>
<dbReference type="InterPro" id="IPR006977">
    <property type="entry name" value="Yip1_dom"/>
</dbReference>
<evidence type="ECO:0000256" key="5">
    <source>
        <dbReference type="SAM" id="MobiDB-lite"/>
    </source>
</evidence>
<dbReference type="RefSeq" id="WP_066805412.1">
    <property type="nucleotide sequence ID" value="NZ_CP014206.1"/>
</dbReference>
<sequence>MQIICPECRFAREVDESKIPARSQVATCPKCQTKFKFRDLPEPDFIIDEPAPEAAPEPVGAPKPAAEPTPEVKSAPAPEPVTERESPAPAPSEAEAESPADPVLRKLRRGVEPRQGSLMETDDADDTEEITEKTDRAFPGLPDADNDSGDALWQRLHTMTPPEKPRNVYRDEPEPGQDSEQQPVPGWTGEFNEDFPDPMQGEFAEEEDETASASMQVPPPFEQLDRYGFFRGLFLTIKLVLLSPRLFFSVMPVGNGLSKPLTFAILVAMIQSVAQYAWTAVGLMPGIDVTSPDMVAAAPTTADDLFMLLLRPAAVAFEIFFFAGLFHLMLMPLQSAKKGFEGTFRAVAYAYAPIIIGILPLPLVELVIGNLGLSVLWFLALTAVGLKYIHETSSIRTAGVVVLTVLLLMAVVASMVTAQIATV</sequence>
<dbReference type="Pfam" id="PF13717">
    <property type="entry name" value="Zn_ribbon_4"/>
    <property type="match status" value="1"/>
</dbReference>
<feature type="domain" description="Yip1" evidence="7">
    <location>
        <begin position="239"/>
        <end position="414"/>
    </location>
</feature>
<feature type="compositionally biased region" description="Low complexity" evidence="5">
    <location>
        <begin position="91"/>
        <end position="100"/>
    </location>
</feature>
<dbReference type="Proteomes" id="UP000295506">
    <property type="component" value="Unassembled WGS sequence"/>
</dbReference>
<evidence type="ECO:0000256" key="2">
    <source>
        <dbReference type="ARBA" id="ARBA00022692"/>
    </source>
</evidence>
<feature type="compositionally biased region" description="Acidic residues" evidence="5">
    <location>
        <begin position="120"/>
        <end position="129"/>
    </location>
</feature>
<evidence type="ECO:0000256" key="3">
    <source>
        <dbReference type="ARBA" id="ARBA00022989"/>
    </source>
</evidence>
<evidence type="ECO:0000256" key="6">
    <source>
        <dbReference type="SAM" id="Phobius"/>
    </source>
</evidence>
<name>A0A126QRV6_9BACT</name>
<protein>
    <submittedName>
        <fullName evidence="10">Zn finger-like uncharacterized protein</fullName>
    </submittedName>
</protein>
<feature type="transmembrane region" description="Helical" evidence="6">
    <location>
        <begin position="398"/>
        <end position="421"/>
    </location>
</feature>
<reference evidence="10 12" key="2">
    <citation type="submission" date="2019-03" db="EMBL/GenBank/DDBJ databases">
        <title>Genomic Encyclopedia of Type Strains, Phase IV (KMG-IV): sequencing the most valuable type-strain genomes for metagenomic binning, comparative biology and taxonomic classification.</title>
        <authorList>
            <person name="Goeker M."/>
        </authorList>
    </citation>
    <scope>NUCLEOTIDE SEQUENCE [LARGE SCALE GENOMIC DNA]</scope>
    <source>
        <strain evidence="10 12">DSM 101483</strain>
    </source>
</reference>